<name>A0A1H7W3K9_9BACT</name>
<gene>
    <name evidence="1" type="ORF">SAMN04489760_105158</name>
</gene>
<dbReference type="OrthoDB" id="5421967at2"/>
<proteinExistence type="predicted"/>
<evidence type="ECO:0000313" key="1">
    <source>
        <dbReference type="EMBL" id="SEM16172.1"/>
    </source>
</evidence>
<evidence type="ECO:0000313" key="2">
    <source>
        <dbReference type="Proteomes" id="UP000198744"/>
    </source>
</evidence>
<dbReference type="Proteomes" id="UP000198744">
    <property type="component" value="Unassembled WGS sequence"/>
</dbReference>
<dbReference type="EMBL" id="FOBS01000005">
    <property type="protein sequence ID" value="SEM16172.1"/>
    <property type="molecule type" value="Genomic_DNA"/>
</dbReference>
<dbReference type="STRING" id="43775.SAMN04489760_105158"/>
<keyword evidence="2" id="KW-1185">Reference proteome</keyword>
<sequence>MESFDDLQIRCPRLGHEVPFAYCRREAGELPCFRVLLCWQSRIPAEDILRKTLSPEAWERFCRQESKDKVSSLIALIEAAKKRGKEKR</sequence>
<protein>
    <submittedName>
        <fullName evidence="1">Uncharacterized protein</fullName>
    </submittedName>
</protein>
<dbReference type="RefSeq" id="WP_093882684.1">
    <property type="nucleotide sequence ID" value="NZ_FOBS01000005.1"/>
</dbReference>
<dbReference type="AlphaFoldDB" id="A0A1H7W3K9"/>
<organism evidence="1 2">
    <name type="scientific">Syntrophus gentianae</name>
    <dbReference type="NCBI Taxonomy" id="43775"/>
    <lineage>
        <taxon>Bacteria</taxon>
        <taxon>Pseudomonadati</taxon>
        <taxon>Thermodesulfobacteriota</taxon>
        <taxon>Syntrophia</taxon>
        <taxon>Syntrophales</taxon>
        <taxon>Syntrophaceae</taxon>
        <taxon>Syntrophus</taxon>
    </lineage>
</organism>
<accession>A0A1H7W3K9</accession>
<reference evidence="1 2" key="1">
    <citation type="submission" date="2016-10" db="EMBL/GenBank/DDBJ databases">
        <authorList>
            <person name="de Groot N.N."/>
        </authorList>
    </citation>
    <scope>NUCLEOTIDE SEQUENCE [LARGE SCALE GENOMIC DNA]</scope>
    <source>
        <strain evidence="1 2">DSM 8423</strain>
    </source>
</reference>